<name>A0A382HFN8_9ZZZZ</name>
<feature type="non-terminal residue" evidence="2">
    <location>
        <position position="40"/>
    </location>
</feature>
<organism evidence="2">
    <name type="scientific">marine metagenome</name>
    <dbReference type="NCBI Taxonomy" id="408172"/>
    <lineage>
        <taxon>unclassified sequences</taxon>
        <taxon>metagenomes</taxon>
        <taxon>ecological metagenomes</taxon>
    </lineage>
</organism>
<dbReference type="EMBL" id="UINC01060803">
    <property type="protein sequence ID" value="SVB85697.1"/>
    <property type="molecule type" value="Genomic_DNA"/>
</dbReference>
<evidence type="ECO:0000313" key="2">
    <source>
        <dbReference type="EMBL" id="SVB85697.1"/>
    </source>
</evidence>
<accession>A0A382HFN8</accession>
<proteinExistence type="predicted"/>
<sequence>VNLQQDHYQSRLRFGGLITLGVKALLSLLHAAAGQVTLTA</sequence>
<reference evidence="2" key="1">
    <citation type="submission" date="2018-05" db="EMBL/GenBank/DDBJ databases">
        <authorList>
            <person name="Lanie J.A."/>
            <person name="Ng W.-L."/>
            <person name="Kazmierczak K.M."/>
            <person name="Andrzejewski T.M."/>
            <person name="Davidsen T.M."/>
            <person name="Wayne K.J."/>
            <person name="Tettelin H."/>
            <person name="Glass J.I."/>
            <person name="Rusch D."/>
            <person name="Podicherti R."/>
            <person name="Tsui H.-C.T."/>
            <person name="Winkler M.E."/>
        </authorList>
    </citation>
    <scope>NUCLEOTIDE SEQUENCE</scope>
</reference>
<keyword evidence="1" id="KW-0812">Transmembrane</keyword>
<keyword evidence="1" id="KW-1133">Transmembrane helix</keyword>
<feature type="transmembrane region" description="Helical" evidence="1">
    <location>
        <begin position="12"/>
        <end position="33"/>
    </location>
</feature>
<gene>
    <name evidence="2" type="ORF">METZ01_LOCUS238551</name>
</gene>
<feature type="non-terminal residue" evidence="2">
    <location>
        <position position="1"/>
    </location>
</feature>
<evidence type="ECO:0000256" key="1">
    <source>
        <dbReference type="SAM" id="Phobius"/>
    </source>
</evidence>
<protein>
    <submittedName>
        <fullName evidence="2">Uncharacterized protein</fullName>
    </submittedName>
</protein>
<dbReference type="AlphaFoldDB" id="A0A382HFN8"/>
<keyword evidence="1" id="KW-0472">Membrane</keyword>